<accession>A0A644Y5W7</accession>
<evidence type="ECO:0000313" key="1">
    <source>
        <dbReference type="EMBL" id="MPM23952.1"/>
    </source>
</evidence>
<organism evidence="1">
    <name type="scientific">bioreactor metagenome</name>
    <dbReference type="NCBI Taxonomy" id="1076179"/>
    <lineage>
        <taxon>unclassified sequences</taxon>
        <taxon>metagenomes</taxon>
        <taxon>ecological metagenomes</taxon>
    </lineage>
</organism>
<dbReference type="EMBL" id="VSSQ01004149">
    <property type="protein sequence ID" value="MPM23952.1"/>
    <property type="molecule type" value="Genomic_DNA"/>
</dbReference>
<name>A0A644Y5W7_9ZZZZ</name>
<sequence>MHLDGDEAIRKIDGFDSRFFNEPGELFGQRIFVACTHIRKINLGRLHLLFSCSDGFFCRNIQRIPYRRTNAQYPRAIGAGNACVFNEKRV</sequence>
<protein>
    <submittedName>
        <fullName evidence="1">Uncharacterized protein</fullName>
    </submittedName>
</protein>
<dbReference type="AlphaFoldDB" id="A0A644Y5W7"/>
<comment type="caution">
    <text evidence="1">The sequence shown here is derived from an EMBL/GenBank/DDBJ whole genome shotgun (WGS) entry which is preliminary data.</text>
</comment>
<gene>
    <name evidence="1" type="ORF">SDC9_70429</name>
</gene>
<reference evidence="1" key="1">
    <citation type="submission" date="2019-08" db="EMBL/GenBank/DDBJ databases">
        <authorList>
            <person name="Kucharzyk K."/>
            <person name="Murdoch R.W."/>
            <person name="Higgins S."/>
            <person name="Loffler F."/>
        </authorList>
    </citation>
    <scope>NUCLEOTIDE SEQUENCE</scope>
</reference>
<proteinExistence type="predicted"/>